<dbReference type="Gene3D" id="3.40.50.1000">
    <property type="entry name" value="HAD superfamily/HAD-like"/>
    <property type="match status" value="1"/>
</dbReference>
<dbReference type="Pfam" id="PF08282">
    <property type="entry name" value="Hydrolase_3"/>
    <property type="match status" value="1"/>
</dbReference>
<dbReference type="OrthoDB" id="9790031at2"/>
<dbReference type="RefSeq" id="WP_131015551.1">
    <property type="nucleotide sequence ID" value="NZ_SIRE01000016.1"/>
</dbReference>
<accession>A0A4Q9DPC7</accession>
<dbReference type="NCBIfam" id="TIGR00099">
    <property type="entry name" value="Cof-subfamily"/>
    <property type="match status" value="1"/>
</dbReference>
<dbReference type="GO" id="GO:0000287">
    <property type="term" value="F:magnesium ion binding"/>
    <property type="evidence" value="ECO:0007669"/>
    <property type="project" value="TreeGrafter"/>
</dbReference>
<dbReference type="InterPro" id="IPR023214">
    <property type="entry name" value="HAD_sf"/>
</dbReference>
<dbReference type="SFLD" id="SFLDS00003">
    <property type="entry name" value="Haloacid_Dehalogenase"/>
    <property type="match status" value="1"/>
</dbReference>
<dbReference type="GO" id="GO:0005829">
    <property type="term" value="C:cytosol"/>
    <property type="evidence" value="ECO:0007669"/>
    <property type="project" value="TreeGrafter"/>
</dbReference>
<dbReference type="AlphaFoldDB" id="A0A4Q9DPC7"/>
<dbReference type="CDD" id="cd07516">
    <property type="entry name" value="HAD_Pase"/>
    <property type="match status" value="1"/>
</dbReference>
<reference evidence="1 2" key="1">
    <citation type="submission" date="2019-02" db="EMBL/GenBank/DDBJ databases">
        <title>Paenibacillus sp. nov., isolated from surface-sterilized tissue of Thalictrum simplex L.</title>
        <authorList>
            <person name="Tuo L."/>
        </authorList>
    </citation>
    <scope>NUCLEOTIDE SEQUENCE [LARGE SCALE GENOMIC DNA]</scope>
    <source>
        <strain evidence="1 2">N2SHLJ1</strain>
    </source>
</reference>
<keyword evidence="1" id="KW-0378">Hydrolase</keyword>
<dbReference type="InterPro" id="IPR036412">
    <property type="entry name" value="HAD-like_sf"/>
</dbReference>
<evidence type="ECO:0000313" key="2">
    <source>
        <dbReference type="Proteomes" id="UP000293142"/>
    </source>
</evidence>
<dbReference type="SFLD" id="SFLDG01140">
    <property type="entry name" value="C2.B:_Phosphomannomutase_and_P"/>
    <property type="match status" value="1"/>
</dbReference>
<dbReference type="SUPFAM" id="SSF56784">
    <property type="entry name" value="HAD-like"/>
    <property type="match status" value="1"/>
</dbReference>
<evidence type="ECO:0000313" key="1">
    <source>
        <dbReference type="EMBL" id="TBL75640.1"/>
    </source>
</evidence>
<dbReference type="Gene3D" id="3.30.1240.10">
    <property type="match status" value="1"/>
</dbReference>
<gene>
    <name evidence="1" type="ORF">EYB31_21835</name>
</gene>
<dbReference type="PANTHER" id="PTHR10000:SF8">
    <property type="entry name" value="HAD SUPERFAMILY HYDROLASE-LIKE, TYPE 3"/>
    <property type="match status" value="1"/>
</dbReference>
<dbReference type="NCBIfam" id="TIGR01484">
    <property type="entry name" value="HAD-SF-IIB"/>
    <property type="match status" value="1"/>
</dbReference>
<organism evidence="1 2">
    <name type="scientific">Paenibacillus thalictri</name>
    <dbReference type="NCBI Taxonomy" id="2527873"/>
    <lineage>
        <taxon>Bacteria</taxon>
        <taxon>Bacillati</taxon>
        <taxon>Bacillota</taxon>
        <taxon>Bacilli</taxon>
        <taxon>Bacillales</taxon>
        <taxon>Paenibacillaceae</taxon>
        <taxon>Paenibacillus</taxon>
    </lineage>
</organism>
<protein>
    <submittedName>
        <fullName evidence="1">HAD family hydrolase</fullName>
    </submittedName>
</protein>
<dbReference type="EMBL" id="SIRE01000016">
    <property type="protein sequence ID" value="TBL75640.1"/>
    <property type="molecule type" value="Genomic_DNA"/>
</dbReference>
<comment type="caution">
    <text evidence="1">The sequence shown here is derived from an EMBL/GenBank/DDBJ whole genome shotgun (WGS) entry which is preliminary data.</text>
</comment>
<dbReference type="PROSITE" id="PS01228">
    <property type="entry name" value="COF_1"/>
    <property type="match status" value="1"/>
</dbReference>
<dbReference type="Proteomes" id="UP000293142">
    <property type="component" value="Unassembled WGS sequence"/>
</dbReference>
<dbReference type="PANTHER" id="PTHR10000">
    <property type="entry name" value="PHOSPHOSERINE PHOSPHATASE"/>
    <property type="match status" value="1"/>
</dbReference>
<dbReference type="InterPro" id="IPR006379">
    <property type="entry name" value="HAD-SF_hydro_IIB"/>
</dbReference>
<proteinExistence type="predicted"/>
<dbReference type="GO" id="GO:0016791">
    <property type="term" value="F:phosphatase activity"/>
    <property type="evidence" value="ECO:0007669"/>
    <property type="project" value="UniProtKB-ARBA"/>
</dbReference>
<keyword evidence="2" id="KW-1185">Reference proteome</keyword>
<name>A0A4Q9DPC7_9BACL</name>
<dbReference type="InterPro" id="IPR000150">
    <property type="entry name" value="Cof"/>
</dbReference>
<sequence>MNKYDGLLSPDRPKEIWNRQVEPVNNILIISDLDGTLLNKSHQISPENEDAIRRFTDMGGLFTLATGRIEQSVEPFVRQLGIDLPLILYNGAKIVHPASGKVLFEKYVHIPRKLWDDMLALVSDNIALLFYKDGKVFTTRRCEILERHERKDGVNCILIDKDEVPSEVTKILLIGSPPSLLKAYEELLVKHALPCETVYSESNYLEILPEGVSKGTTLEELTRMLQRETLYTIAVGDNLNDLTMIQSADRGYAVENAHPQLKEAADAITVHHEDHAIASIIEHILEQRKELA</sequence>